<keyword evidence="2" id="KW-0285">Flavoprotein</keyword>
<evidence type="ECO:0000313" key="5">
    <source>
        <dbReference type="EMBL" id="MEB3371890.1"/>
    </source>
</evidence>
<organism evidence="5 6">
    <name type="scientific">Saccharopolyspora mangrovi</name>
    <dbReference type="NCBI Taxonomy" id="3082379"/>
    <lineage>
        <taxon>Bacteria</taxon>
        <taxon>Bacillati</taxon>
        <taxon>Actinomycetota</taxon>
        <taxon>Actinomycetes</taxon>
        <taxon>Pseudonocardiales</taxon>
        <taxon>Pseudonocardiaceae</taxon>
        <taxon>Saccharopolyspora</taxon>
    </lineage>
</organism>
<dbReference type="Pfam" id="PF00743">
    <property type="entry name" value="FMO-like"/>
    <property type="match status" value="1"/>
</dbReference>
<reference evidence="5 6" key="1">
    <citation type="submission" date="2023-10" db="EMBL/GenBank/DDBJ databases">
        <title>Saccharopolyspora sp. nov., isolated from mangrove soil.</title>
        <authorList>
            <person name="Lu Y."/>
            <person name="Liu W."/>
        </authorList>
    </citation>
    <scope>NUCLEOTIDE SEQUENCE [LARGE SCALE GENOMIC DNA]</scope>
    <source>
        <strain evidence="5 6">S2-29</strain>
    </source>
</reference>
<accession>A0ABU6AK47</accession>
<dbReference type="EMBL" id="JAWLNX010000034">
    <property type="protein sequence ID" value="MEB3371890.1"/>
    <property type="molecule type" value="Genomic_DNA"/>
</dbReference>
<evidence type="ECO:0000313" key="6">
    <source>
        <dbReference type="Proteomes" id="UP001327093"/>
    </source>
</evidence>
<name>A0ABU6AK47_9PSEU</name>
<proteinExistence type="inferred from homology"/>
<gene>
    <name evidence="5" type="ORF">R4I43_31275</name>
</gene>
<comment type="caution">
    <text evidence="5">The sequence shown here is derived from an EMBL/GenBank/DDBJ whole genome shotgun (WGS) entry which is preliminary data.</text>
</comment>
<dbReference type="SUPFAM" id="SSF51905">
    <property type="entry name" value="FAD/NAD(P)-binding domain"/>
    <property type="match status" value="1"/>
</dbReference>
<dbReference type="InterPro" id="IPR000960">
    <property type="entry name" value="Flavin_mOase"/>
</dbReference>
<keyword evidence="3" id="KW-0274">FAD</keyword>
<dbReference type="RefSeq" id="WP_324269317.1">
    <property type="nucleotide sequence ID" value="NZ_JAWLNX010000034.1"/>
</dbReference>
<keyword evidence="4 5" id="KW-0560">Oxidoreductase</keyword>
<dbReference type="PRINTS" id="PR00370">
    <property type="entry name" value="FMOXYGENASE"/>
</dbReference>
<evidence type="ECO:0000256" key="1">
    <source>
        <dbReference type="ARBA" id="ARBA00010139"/>
    </source>
</evidence>
<keyword evidence="6" id="KW-1185">Reference proteome</keyword>
<evidence type="ECO:0000256" key="2">
    <source>
        <dbReference type="ARBA" id="ARBA00022630"/>
    </source>
</evidence>
<dbReference type="EC" id="1.14.13.-" evidence="5"/>
<dbReference type="InterPro" id="IPR051209">
    <property type="entry name" value="FAD-bind_Monooxygenase_sf"/>
</dbReference>
<dbReference type="GO" id="GO:0016491">
    <property type="term" value="F:oxidoreductase activity"/>
    <property type="evidence" value="ECO:0007669"/>
    <property type="project" value="UniProtKB-KW"/>
</dbReference>
<dbReference type="PANTHER" id="PTHR42877:SF4">
    <property type="entry name" value="FAD_NAD(P)-BINDING DOMAIN-CONTAINING PROTEIN-RELATED"/>
    <property type="match status" value="1"/>
</dbReference>
<dbReference type="Gene3D" id="3.50.50.60">
    <property type="entry name" value="FAD/NAD(P)-binding domain"/>
    <property type="match status" value="2"/>
</dbReference>
<dbReference type="PANTHER" id="PTHR42877">
    <property type="entry name" value="L-ORNITHINE N(5)-MONOOXYGENASE-RELATED"/>
    <property type="match status" value="1"/>
</dbReference>
<dbReference type="InterPro" id="IPR020946">
    <property type="entry name" value="Flavin_mOase-like"/>
</dbReference>
<dbReference type="Proteomes" id="UP001327093">
    <property type="component" value="Unassembled WGS sequence"/>
</dbReference>
<protein>
    <submittedName>
        <fullName evidence="5">NAD(P)/FAD-dependent oxidoreductase</fullName>
        <ecNumber evidence="5">1.14.13.-</ecNumber>
    </submittedName>
</protein>
<sequence length="658" mass="73932">MTSVERVGTARSERVLTEAEIRKAVQGANIPPLLMMVYQFTGDAAWLDDRYRPRRIKGLHPREDGGLSAGAQQEIREAAVPVVAALQAGEEPKIGSVGEDDMAWLIGFFLGEDVDPRYGPMLGAEIDRRTRRHQPEGEPVAVPNGFRVIIIGLGLAGLAAVHTLQELGVEDYAVFERSSDIGGVWSVNRYPGAGVDTPSHLYTFSFAYQDWARHFELRDELHDYFVDVFERLDVRDHVHFGTEVIRLDYDEGAALWTVTTKNGEGVVQEHTANVVLSAVGALNKPKLPDVRGMGSFDGIQFHSTDWPGDLDLSDKRVAVVGAGASSQQIVPAIASKARHVTIFQRSPQWVAPFPLFRQQIPQAQRMMLGSVPLYHAWAWLEQFWQFGDSVIHDLRIDPEWPDLKHSVNKRNDRHRSFFTRYIEEKLDGRPDLIEKAVPQYPPFGKRILLDNGWYETLKRDNVELVTSGVDEVDATGLIDSDGHRRDADVIVWATGFQADHFLDSIDVYGERGVRLRDVWGVDDPHAYLGVAVPRFPNFFMLGGPHSFPGSGSVMYVAEVQARYIRELLRQMLREGIAAISADDEVTAEYNKAMDELHDRAVWSHEGFSTYYRNSKGRVVFIMPFTNLEYWERVRDAALGDYRQRGVPDGATVYGAADG</sequence>
<dbReference type="InterPro" id="IPR036188">
    <property type="entry name" value="FAD/NAD-bd_sf"/>
</dbReference>
<comment type="similarity">
    <text evidence="1">Belongs to the FAD-binding monooxygenase family.</text>
</comment>
<evidence type="ECO:0000256" key="4">
    <source>
        <dbReference type="ARBA" id="ARBA00023002"/>
    </source>
</evidence>
<evidence type="ECO:0000256" key="3">
    <source>
        <dbReference type="ARBA" id="ARBA00022827"/>
    </source>
</evidence>